<reference evidence="1" key="1">
    <citation type="submission" date="2022-01" db="EMBL/GenBank/DDBJ databases">
        <authorList>
            <person name="Braso-Vives M."/>
        </authorList>
    </citation>
    <scope>NUCLEOTIDE SEQUENCE</scope>
</reference>
<keyword evidence="2" id="KW-1185">Reference proteome</keyword>
<sequence>MAALPYRANGSGGGSNGIGMGNMAVGAVRIENFMAELPRSIFTWDGRSRTLSHDPSAAVVIADMPLFRNALSRHIQVNTDDELLDLRDAILRAPLWMTCTIRSQKSAISRLSSTGSDDYAAAEEESRIKGSFIMLVNTHHAGIRTQILEAFGHAIGRASTGRRYTLRVSFTSAMKEFYKEYLRGQGIRGAFTITGASFRVSSAHRNDRWAFVTDLWKKTGEMRHNIRAKVSYLEFSTRVIQEKPRYMKEVDHHRFPRGSSSSGYRVERFFHG</sequence>
<proteinExistence type="predicted"/>
<evidence type="ECO:0000313" key="1">
    <source>
        <dbReference type="EMBL" id="CAH1267176.1"/>
    </source>
</evidence>
<protein>
    <submittedName>
        <fullName evidence="1">Hypp3703 protein</fullName>
    </submittedName>
</protein>
<evidence type="ECO:0000313" key="2">
    <source>
        <dbReference type="Proteomes" id="UP000838412"/>
    </source>
</evidence>
<dbReference type="EMBL" id="OV696691">
    <property type="protein sequence ID" value="CAH1267176.1"/>
    <property type="molecule type" value="Genomic_DNA"/>
</dbReference>
<dbReference type="AlphaFoldDB" id="A0A8K0A3A2"/>
<organism evidence="1 2">
    <name type="scientific">Branchiostoma lanceolatum</name>
    <name type="common">Common lancelet</name>
    <name type="synonym">Amphioxus lanceolatum</name>
    <dbReference type="NCBI Taxonomy" id="7740"/>
    <lineage>
        <taxon>Eukaryota</taxon>
        <taxon>Metazoa</taxon>
        <taxon>Chordata</taxon>
        <taxon>Cephalochordata</taxon>
        <taxon>Leptocardii</taxon>
        <taxon>Amphioxiformes</taxon>
        <taxon>Branchiostomatidae</taxon>
        <taxon>Branchiostoma</taxon>
    </lineage>
</organism>
<gene>
    <name evidence="1" type="primary">Hypp3703</name>
    <name evidence="1" type="ORF">BLAG_LOCUS20627</name>
</gene>
<name>A0A8K0A3A2_BRALA</name>
<accession>A0A8K0A3A2</accession>
<dbReference type="OrthoDB" id="9985026at2759"/>
<dbReference type="Proteomes" id="UP000838412">
    <property type="component" value="Chromosome 6"/>
</dbReference>